<evidence type="ECO:0000313" key="1">
    <source>
        <dbReference type="EMBL" id="RJG05991.1"/>
    </source>
</evidence>
<organism evidence="1 2">
    <name type="scientific">Noviherbaspirillum cavernae</name>
    <dbReference type="NCBI Taxonomy" id="2320862"/>
    <lineage>
        <taxon>Bacteria</taxon>
        <taxon>Pseudomonadati</taxon>
        <taxon>Pseudomonadota</taxon>
        <taxon>Betaproteobacteria</taxon>
        <taxon>Burkholderiales</taxon>
        <taxon>Oxalobacteraceae</taxon>
        <taxon>Noviherbaspirillum</taxon>
    </lineage>
</organism>
<accession>A0A418X0M3</accession>
<name>A0A418X0M3_9BURK</name>
<dbReference type="Proteomes" id="UP000285190">
    <property type="component" value="Unassembled WGS sequence"/>
</dbReference>
<sequence length="132" mass="14683">MTTILWMPEGNPSVTRLGLVEVKPGREVTLWDHEALVGWRLQELIEQEQVTKRGLEQMVRDTLIAEGWTVSISSLESAGMDIVAGIAGKLRADGALTLEGVTVPLEDDPDLRELFEEMTLESWLNRASMPPL</sequence>
<dbReference type="AlphaFoldDB" id="A0A418X0M3"/>
<evidence type="ECO:0000313" key="2">
    <source>
        <dbReference type="Proteomes" id="UP000285190"/>
    </source>
</evidence>
<dbReference type="EMBL" id="QYUN01000002">
    <property type="protein sequence ID" value="RJG05991.1"/>
    <property type="molecule type" value="Genomic_DNA"/>
</dbReference>
<reference evidence="1 2" key="1">
    <citation type="submission" date="2018-09" db="EMBL/GenBank/DDBJ databases">
        <authorList>
            <person name="Zhu H."/>
        </authorList>
    </citation>
    <scope>NUCLEOTIDE SEQUENCE [LARGE SCALE GENOMIC DNA]</scope>
    <source>
        <strain evidence="1 2">K2R10-39</strain>
    </source>
</reference>
<protein>
    <submittedName>
        <fullName evidence="1">Uncharacterized protein</fullName>
    </submittedName>
</protein>
<keyword evidence="2" id="KW-1185">Reference proteome</keyword>
<gene>
    <name evidence="1" type="ORF">D3870_08150</name>
</gene>
<dbReference type="RefSeq" id="WP_119738160.1">
    <property type="nucleotide sequence ID" value="NZ_QYUN01000002.1"/>
</dbReference>
<dbReference type="OrthoDB" id="8445114at2"/>
<comment type="caution">
    <text evidence="1">The sequence shown here is derived from an EMBL/GenBank/DDBJ whole genome shotgun (WGS) entry which is preliminary data.</text>
</comment>
<proteinExistence type="predicted"/>